<gene>
    <name evidence="1" type="ORF">A2557_03050</name>
</gene>
<evidence type="ECO:0000313" key="2">
    <source>
        <dbReference type="Proteomes" id="UP000177583"/>
    </source>
</evidence>
<comment type="caution">
    <text evidence="1">The sequence shown here is derived from an EMBL/GenBank/DDBJ whole genome shotgun (WGS) entry which is preliminary data.</text>
</comment>
<protein>
    <submittedName>
        <fullName evidence="1">Uncharacterized protein</fullName>
    </submittedName>
</protein>
<name>A0A1F6H2D4_9PROT</name>
<reference evidence="1 2" key="1">
    <citation type="journal article" date="2016" name="Nat. Commun.">
        <title>Thousands of microbial genomes shed light on interconnected biogeochemical processes in an aquifer system.</title>
        <authorList>
            <person name="Anantharaman K."/>
            <person name="Brown C.T."/>
            <person name="Hug L.A."/>
            <person name="Sharon I."/>
            <person name="Castelle C.J."/>
            <person name="Probst A.J."/>
            <person name="Thomas B.C."/>
            <person name="Singh A."/>
            <person name="Wilkins M.J."/>
            <person name="Karaoz U."/>
            <person name="Brodie E.L."/>
            <person name="Williams K.H."/>
            <person name="Hubbard S.S."/>
            <person name="Banfield J.F."/>
        </authorList>
    </citation>
    <scope>NUCLEOTIDE SEQUENCE [LARGE SCALE GENOMIC DNA]</scope>
</reference>
<evidence type="ECO:0000313" key="1">
    <source>
        <dbReference type="EMBL" id="OGH04529.1"/>
    </source>
</evidence>
<organism evidence="1 2">
    <name type="scientific">Candidatus Lambdaproteobacteria bacterium RIFOXYD2_FULL_56_26</name>
    <dbReference type="NCBI Taxonomy" id="1817773"/>
    <lineage>
        <taxon>Bacteria</taxon>
        <taxon>Pseudomonadati</taxon>
        <taxon>Pseudomonadota</taxon>
        <taxon>Candidatus Lambdaproteobacteria</taxon>
    </lineage>
</organism>
<dbReference type="EMBL" id="MFNF01000002">
    <property type="protein sequence ID" value="OGH04529.1"/>
    <property type="molecule type" value="Genomic_DNA"/>
</dbReference>
<accession>A0A1F6H2D4</accession>
<dbReference type="Proteomes" id="UP000177583">
    <property type="component" value="Unassembled WGS sequence"/>
</dbReference>
<dbReference type="AlphaFoldDB" id="A0A1F6H2D4"/>
<proteinExistence type="predicted"/>
<sequence length="70" mass="8129">MRPVWGGPPKKNRGTKTWVSRTYQCKFQTVLRWFQSESRLTANRYSRHKRLGRVRPAKGLHQGYGGAGIK</sequence>